<evidence type="ECO:0000313" key="1">
    <source>
        <dbReference type="EMBL" id="KAJ1362957.1"/>
    </source>
</evidence>
<gene>
    <name evidence="1" type="ORF">KIN20_022695</name>
</gene>
<proteinExistence type="predicted"/>
<comment type="caution">
    <text evidence="1">The sequence shown here is derived from an EMBL/GenBank/DDBJ whole genome shotgun (WGS) entry which is preliminary data.</text>
</comment>
<feature type="non-terminal residue" evidence="1">
    <location>
        <position position="95"/>
    </location>
</feature>
<sequence length="95" mass="10599">MSSGRLSKMFLRRADESRKGVRVVLDGHELLRYGTVPRSIADSKSQFSVEKVPSVEDEKGHLLQMDSIPESTTISASPTYISYVKRLGFLGSHED</sequence>
<name>A0AAD5MQW6_PARTN</name>
<keyword evidence="2" id="KW-1185">Reference proteome</keyword>
<dbReference type="AlphaFoldDB" id="A0AAD5MQW6"/>
<accession>A0AAD5MQW6</accession>
<organism evidence="1 2">
    <name type="scientific">Parelaphostrongylus tenuis</name>
    <name type="common">Meningeal worm</name>
    <dbReference type="NCBI Taxonomy" id="148309"/>
    <lineage>
        <taxon>Eukaryota</taxon>
        <taxon>Metazoa</taxon>
        <taxon>Ecdysozoa</taxon>
        <taxon>Nematoda</taxon>
        <taxon>Chromadorea</taxon>
        <taxon>Rhabditida</taxon>
        <taxon>Rhabditina</taxon>
        <taxon>Rhabditomorpha</taxon>
        <taxon>Strongyloidea</taxon>
        <taxon>Metastrongylidae</taxon>
        <taxon>Parelaphostrongylus</taxon>
    </lineage>
</organism>
<dbReference type="EMBL" id="JAHQIW010004571">
    <property type="protein sequence ID" value="KAJ1362957.1"/>
    <property type="molecule type" value="Genomic_DNA"/>
</dbReference>
<evidence type="ECO:0000313" key="2">
    <source>
        <dbReference type="Proteomes" id="UP001196413"/>
    </source>
</evidence>
<protein>
    <submittedName>
        <fullName evidence="1">Uncharacterized protein</fullName>
    </submittedName>
</protein>
<reference evidence="1" key="1">
    <citation type="submission" date="2021-06" db="EMBL/GenBank/DDBJ databases">
        <title>Parelaphostrongylus tenuis whole genome reference sequence.</title>
        <authorList>
            <person name="Garwood T.J."/>
            <person name="Larsen P.A."/>
            <person name="Fountain-Jones N.M."/>
            <person name="Garbe J.R."/>
            <person name="Macchietto M.G."/>
            <person name="Kania S.A."/>
            <person name="Gerhold R.W."/>
            <person name="Richards J.E."/>
            <person name="Wolf T.M."/>
        </authorList>
    </citation>
    <scope>NUCLEOTIDE SEQUENCE</scope>
    <source>
        <strain evidence="1">MNPRO001-30</strain>
        <tissue evidence="1">Meninges</tissue>
    </source>
</reference>
<dbReference type="Proteomes" id="UP001196413">
    <property type="component" value="Unassembled WGS sequence"/>
</dbReference>